<dbReference type="EMBL" id="BAABHF010000022">
    <property type="protein sequence ID" value="GAA4497315.1"/>
    <property type="molecule type" value="Genomic_DNA"/>
</dbReference>
<evidence type="ECO:0000256" key="1">
    <source>
        <dbReference type="SAM" id="MobiDB-lite"/>
    </source>
</evidence>
<keyword evidence="3" id="KW-1185">Reference proteome</keyword>
<organism evidence="2 3">
    <name type="scientific">Actinoallomurus oryzae</name>
    <dbReference type="NCBI Taxonomy" id="502180"/>
    <lineage>
        <taxon>Bacteria</taxon>
        <taxon>Bacillati</taxon>
        <taxon>Actinomycetota</taxon>
        <taxon>Actinomycetes</taxon>
        <taxon>Streptosporangiales</taxon>
        <taxon>Thermomonosporaceae</taxon>
        <taxon>Actinoallomurus</taxon>
    </lineage>
</organism>
<protein>
    <submittedName>
        <fullName evidence="2">Uncharacterized protein</fullName>
    </submittedName>
</protein>
<proteinExistence type="predicted"/>
<evidence type="ECO:0000313" key="3">
    <source>
        <dbReference type="Proteomes" id="UP001500503"/>
    </source>
</evidence>
<evidence type="ECO:0000313" key="2">
    <source>
        <dbReference type="EMBL" id="GAA4497315.1"/>
    </source>
</evidence>
<name>A0ABP8Q411_9ACTN</name>
<reference evidence="3" key="1">
    <citation type="journal article" date="2019" name="Int. J. Syst. Evol. Microbiol.">
        <title>The Global Catalogue of Microorganisms (GCM) 10K type strain sequencing project: providing services to taxonomists for standard genome sequencing and annotation.</title>
        <authorList>
            <consortium name="The Broad Institute Genomics Platform"/>
            <consortium name="The Broad Institute Genome Sequencing Center for Infectious Disease"/>
            <person name="Wu L."/>
            <person name="Ma J."/>
        </authorList>
    </citation>
    <scope>NUCLEOTIDE SEQUENCE [LARGE SCALE GENOMIC DNA]</scope>
    <source>
        <strain evidence="3">JCM 17933</strain>
    </source>
</reference>
<comment type="caution">
    <text evidence="2">The sequence shown here is derived from an EMBL/GenBank/DDBJ whole genome shotgun (WGS) entry which is preliminary data.</text>
</comment>
<gene>
    <name evidence="2" type="ORF">GCM10023191_040610</name>
</gene>
<feature type="region of interest" description="Disordered" evidence="1">
    <location>
        <begin position="24"/>
        <end position="45"/>
    </location>
</feature>
<dbReference type="Proteomes" id="UP001500503">
    <property type="component" value="Unassembled WGS sequence"/>
</dbReference>
<accession>A0ABP8Q411</accession>
<sequence length="85" mass="9329">MAGGRIRGRPRRECRWDVMGRVRFPATHGRPGATPGRPGERKGRPAVPGIFAEEIISALNPVGASPVCRSERLERTIFPAVKEEP</sequence>